<proteinExistence type="predicted"/>
<sequence length="280" mass="30703">MVDALLTPNRPPPEPHVHFTRPQEVETPQQRNLRASKRQQQEAQTRAPALRSLNLGGGATNSNLVTNAITRYLNTIEQDTLLRNNVTKAMAEAIDRCAREFTDPAGAKVAAELQQRVVLALTNPPSPQTASSRRSSTAYTTTTQESEGHLSSRRSWADVARDPQDLNRGKGGNSTDNHPAKPGKFFATPASSRPMPKADPRIFVTVPAAERLSKASPFVIRQEICKVLEGVTLQDIPKAAPIRTGWAITPATDQIRTTLLTQENKELIMRALHGDSIRTP</sequence>
<accession>A0A6A5ZV94</accession>
<feature type="region of interest" description="Disordered" evidence="1">
    <location>
        <begin position="1"/>
        <end position="47"/>
    </location>
</feature>
<evidence type="ECO:0000256" key="1">
    <source>
        <dbReference type="SAM" id="MobiDB-lite"/>
    </source>
</evidence>
<reference evidence="2" key="1">
    <citation type="journal article" date="2020" name="Stud. Mycol.">
        <title>101 Dothideomycetes genomes: a test case for predicting lifestyles and emergence of pathogens.</title>
        <authorList>
            <person name="Haridas S."/>
            <person name="Albert R."/>
            <person name="Binder M."/>
            <person name="Bloem J."/>
            <person name="Labutti K."/>
            <person name="Salamov A."/>
            <person name="Andreopoulos B."/>
            <person name="Baker S."/>
            <person name="Barry K."/>
            <person name="Bills G."/>
            <person name="Bluhm B."/>
            <person name="Cannon C."/>
            <person name="Castanera R."/>
            <person name="Culley D."/>
            <person name="Daum C."/>
            <person name="Ezra D."/>
            <person name="Gonzalez J."/>
            <person name="Henrissat B."/>
            <person name="Kuo A."/>
            <person name="Liang C."/>
            <person name="Lipzen A."/>
            <person name="Lutzoni F."/>
            <person name="Magnuson J."/>
            <person name="Mondo S."/>
            <person name="Nolan M."/>
            <person name="Ohm R."/>
            <person name="Pangilinan J."/>
            <person name="Park H.-J."/>
            <person name="Ramirez L."/>
            <person name="Alfaro M."/>
            <person name="Sun H."/>
            <person name="Tritt A."/>
            <person name="Yoshinaga Y."/>
            <person name="Zwiers L.-H."/>
            <person name="Turgeon B."/>
            <person name="Goodwin S."/>
            <person name="Spatafora J."/>
            <person name="Crous P."/>
            <person name="Grigoriev I."/>
        </authorList>
    </citation>
    <scope>NUCLEOTIDE SEQUENCE</scope>
    <source>
        <strain evidence="2">CBS 119687</strain>
    </source>
</reference>
<protein>
    <submittedName>
        <fullName evidence="2">Uncharacterized protein</fullName>
    </submittedName>
</protein>
<feature type="non-terminal residue" evidence="2">
    <location>
        <position position="280"/>
    </location>
</feature>
<feature type="compositionally biased region" description="Low complexity" evidence="1">
    <location>
        <begin position="128"/>
        <end position="145"/>
    </location>
</feature>
<dbReference type="OrthoDB" id="3675442at2759"/>
<dbReference type="AlphaFoldDB" id="A0A6A5ZV94"/>
<feature type="compositionally biased region" description="Basic and acidic residues" evidence="1">
    <location>
        <begin position="146"/>
        <end position="168"/>
    </location>
</feature>
<keyword evidence="3" id="KW-1185">Reference proteome</keyword>
<name>A0A6A5ZV94_9PLEO</name>
<dbReference type="RefSeq" id="XP_033517954.1">
    <property type="nucleotide sequence ID" value="XM_033664539.1"/>
</dbReference>
<dbReference type="GeneID" id="54404971"/>
<feature type="compositionally biased region" description="Basic and acidic residues" evidence="1">
    <location>
        <begin position="13"/>
        <end position="24"/>
    </location>
</feature>
<dbReference type="EMBL" id="ML977526">
    <property type="protein sequence ID" value="KAF2123560.1"/>
    <property type="molecule type" value="Genomic_DNA"/>
</dbReference>
<evidence type="ECO:0000313" key="2">
    <source>
        <dbReference type="EMBL" id="KAF2123560.1"/>
    </source>
</evidence>
<organism evidence="2 3">
    <name type="scientific">Dothidotthia symphoricarpi CBS 119687</name>
    <dbReference type="NCBI Taxonomy" id="1392245"/>
    <lineage>
        <taxon>Eukaryota</taxon>
        <taxon>Fungi</taxon>
        <taxon>Dikarya</taxon>
        <taxon>Ascomycota</taxon>
        <taxon>Pezizomycotina</taxon>
        <taxon>Dothideomycetes</taxon>
        <taxon>Pleosporomycetidae</taxon>
        <taxon>Pleosporales</taxon>
        <taxon>Dothidotthiaceae</taxon>
        <taxon>Dothidotthia</taxon>
    </lineage>
</organism>
<gene>
    <name evidence="2" type="ORF">P153DRAFT_303739</name>
</gene>
<feature type="region of interest" description="Disordered" evidence="1">
    <location>
        <begin position="122"/>
        <end position="196"/>
    </location>
</feature>
<dbReference type="Proteomes" id="UP000799771">
    <property type="component" value="Unassembled WGS sequence"/>
</dbReference>
<evidence type="ECO:0000313" key="3">
    <source>
        <dbReference type="Proteomes" id="UP000799771"/>
    </source>
</evidence>